<dbReference type="GO" id="GO:0006637">
    <property type="term" value="P:acyl-CoA metabolic process"/>
    <property type="evidence" value="ECO:0007669"/>
    <property type="project" value="InterPro"/>
</dbReference>
<dbReference type="CDD" id="cd03444">
    <property type="entry name" value="Thioesterase_II_repeat1"/>
    <property type="match status" value="1"/>
</dbReference>
<dbReference type="OrthoDB" id="68328at2759"/>
<dbReference type="CDD" id="cd03445">
    <property type="entry name" value="Thioesterase_II_repeat2"/>
    <property type="match status" value="1"/>
</dbReference>
<comment type="similarity">
    <text evidence="1">Belongs to the C/M/P thioester hydrolase family.</text>
</comment>
<protein>
    <submittedName>
        <fullName evidence="5">Acyl-CoA thioesterase</fullName>
    </submittedName>
</protein>
<keyword evidence="6" id="KW-1185">Reference proteome</keyword>
<sequence>MSLGNPPKRNPPLSFMELMALERVGDIPPSNNVEAEKVEHFQSIAPPYAPGIANVAFGGHVYAQSAYAASQTVSKGFVLHSVTGFFLLPGQLDVPFVYSVRHVRDGGNYCLRAVEARQEGRVCFSSLCSFKRPEAQQHNSSHQPPFSELEKRYESVLKGKSPEDHPIAPGIDSPWYIQYVEAGKIQEPDFPGVEVRKVDMGQYNRTDEVKKNPHEYRQLQFYRFIGSPEQETGAVDELQQKCKGRDGEYDNLFACAHLYASDKNSLFIIPRALGQPDGWTHLASLSLTVIFHQHGDSLRMIDWDSGERKWFLEEFWTSRSGENRALHETRLWTVDGILLATAVQDGLVKLKGPGDSKI</sequence>
<dbReference type="AlphaFoldDB" id="A0A0F4YKI2"/>
<dbReference type="EMBL" id="LASV01000419">
    <property type="protein sequence ID" value="KKA18792.1"/>
    <property type="molecule type" value="Genomic_DNA"/>
</dbReference>
<evidence type="ECO:0000259" key="4">
    <source>
        <dbReference type="Pfam" id="PF20789"/>
    </source>
</evidence>
<keyword evidence="2" id="KW-0378">Hydrolase</keyword>
<dbReference type="GO" id="GO:0047617">
    <property type="term" value="F:fatty acyl-CoA hydrolase activity"/>
    <property type="evidence" value="ECO:0007669"/>
    <property type="project" value="InterPro"/>
</dbReference>
<dbReference type="Proteomes" id="UP000053958">
    <property type="component" value="Unassembled WGS sequence"/>
</dbReference>
<dbReference type="Pfam" id="PF20789">
    <property type="entry name" value="4HBT_3C"/>
    <property type="match status" value="1"/>
</dbReference>
<accession>A0A0F4YKI2</accession>
<comment type="caution">
    <text evidence="5">The sequence shown here is derived from an EMBL/GenBank/DDBJ whole genome shotgun (WGS) entry which is preliminary data.</text>
</comment>
<dbReference type="GO" id="GO:0009062">
    <property type="term" value="P:fatty acid catabolic process"/>
    <property type="evidence" value="ECO:0007669"/>
    <property type="project" value="TreeGrafter"/>
</dbReference>
<evidence type="ECO:0000313" key="6">
    <source>
        <dbReference type="Proteomes" id="UP000053958"/>
    </source>
</evidence>
<dbReference type="Gene3D" id="2.40.160.210">
    <property type="entry name" value="Acyl-CoA thioesterase, double hotdog domain"/>
    <property type="match status" value="1"/>
</dbReference>
<dbReference type="Pfam" id="PF13622">
    <property type="entry name" value="4HBT_3"/>
    <property type="match status" value="1"/>
</dbReference>
<dbReference type="InterPro" id="IPR029069">
    <property type="entry name" value="HotDog_dom_sf"/>
</dbReference>
<dbReference type="PANTHER" id="PTHR11066:SF64">
    <property type="entry name" value="ACYL-COA THIOESTERASE (AFU_ORTHOLOGUE AFUA_1G12060)"/>
    <property type="match status" value="1"/>
</dbReference>
<dbReference type="SUPFAM" id="SSF54637">
    <property type="entry name" value="Thioesterase/thiol ester dehydrase-isomerase"/>
    <property type="match status" value="2"/>
</dbReference>
<dbReference type="InterPro" id="IPR003703">
    <property type="entry name" value="Acyl_CoA_thio"/>
</dbReference>
<evidence type="ECO:0000259" key="3">
    <source>
        <dbReference type="Pfam" id="PF13622"/>
    </source>
</evidence>
<gene>
    <name evidence="5" type="ORF">T310_7259</name>
</gene>
<dbReference type="PANTHER" id="PTHR11066">
    <property type="entry name" value="ACYL-COA THIOESTERASE"/>
    <property type="match status" value="1"/>
</dbReference>
<dbReference type="GeneID" id="25319535"/>
<feature type="domain" description="Acyl-CoA thioesterase-like C-terminal" evidence="4">
    <location>
        <begin position="213"/>
        <end position="348"/>
    </location>
</feature>
<dbReference type="RefSeq" id="XP_013325404.1">
    <property type="nucleotide sequence ID" value="XM_013469950.1"/>
</dbReference>
<feature type="domain" description="Acyl-CoA thioesterase-like N-terminal HotDog" evidence="3">
    <location>
        <begin position="46"/>
        <end position="130"/>
    </location>
</feature>
<dbReference type="InterPro" id="IPR042171">
    <property type="entry name" value="Acyl-CoA_hotdog"/>
</dbReference>
<dbReference type="GO" id="GO:0005782">
    <property type="term" value="C:peroxisomal matrix"/>
    <property type="evidence" value="ECO:0007669"/>
    <property type="project" value="UniProtKB-SubCell"/>
</dbReference>
<dbReference type="InterPro" id="IPR049450">
    <property type="entry name" value="ACOT8-like_C"/>
</dbReference>
<dbReference type="InterPro" id="IPR049449">
    <property type="entry name" value="TesB_ACOT8-like_N"/>
</dbReference>
<dbReference type="STRING" id="1408163.A0A0F4YKI2"/>
<evidence type="ECO:0000256" key="2">
    <source>
        <dbReference type="ARBA" id="ARBA00022801"/>
    </source>
</evidence>
<reference evidence="5 6" key="1">
    <citation type="submission" date="2015-04" db="EMBL/GenBank/DDBJ databases">
        <authorList>
            <person name="Heijne W.H."/>
            <person name="Fedorova N.D."/>
            <person name="Nierman W.C."/>
            <person name="Vollebregt A.W."/>
            <person name="Zhao Z."/>
            <person name="Wu L."/>
            <person name="Kumar M."/>
            <person name="Stam H."/>
            <person name="van den Berg M.A."/>
            <person name="Pel H.J."/>
        </authorList>
    </citation>
    <scope>NUCLEOTIDE SEQUENCE [LARGE SCALE GENOMIC DNA]</scope>
    <source>
        <strain evidence="5 6">CBS 393.64</strain>
    </source>
</reference>
<proteinExistence type="inferred from homology"/>
<organism evidence="5 6">
    <name type="scientific">Rasamsonia emersonii (strain ATCC 16479 / CBS 393.64 / IMI 116815)</name>
    <dbReference type="NCBI Taxonomy" id="1408163"/>
    <lineage>
        <taxon>Eukaryota</taxon>
        <taxon>Fungi</taxon>
        <taxon>Dikarya</taxon>
        <taxon>Ascomycota</taxon>
        <taxon>Pezizomycotina</taxon>
        <taxon>Eurotiomycetes</taxon>
        <taxon>Eurotiomycetidae</taxon>
        <taxon>Eurotiales</taxon>
        <taxon>Trichocomaceae</taxon>
        <taxon>Rasamsonia</taxon>
    </lineage>
</organism>
<evidence type="ECO:0000256" key="1">
    <source>
        <dbReference type="ARBA" id="ARBA00006538"/>
    </source>
</evidence>
<name>A0A0F4YKI2_RASE3</name>
<evidence type="ECO:0000313" key="5">
    <source>
        <dbReference type="EMBL" id="KKA18792.1"/>
    </source>
</evidence>